<protein>
    <submittedName>
        <fullName evidence="2">Uncharacterized protein</fullName>
    </submittedName>
</protein>
<accession>A0A8J6LC14</accession>
<gene>
    <name evidence="2" type="ORF">GEV33_007639</name>
</gene>
<keyword evidence="3" id="KW-1185">Reference proteome</keyword>
<feature type="compositionally biased region" description="Polar residues" evidence="1">
    <location>
        <begin position="224"/>
        <end position="245"/>
    </location>
</feature>
<dbReference type="EMBL" id="JABDTM020023466">
    <property type="protein sequence ID" value="KAH0815152.1"/>
    <property type="molecule type" value="Genomic_DNA"/>
</dbReference>
<evidence type="ECO:0000313" key="2">
    <source>
        <dbReference type="EMBL" id="KAH0815152.1"/>
    </source>
</evidence>
<feature type="region of interest" description="Disordered" evidence="1">
    <location>
        <begin position="216"/>
        <end position="268"/>
    </location>
</feature>
<proteinExistence type="predicted"/>
<feature type="compositionally biased region" description="Polar residues" evidence="1">
    <location>
        <begin position="58"/>
        <end position="67"/>
    </location>
</feature>
<organism evidence="2 3">
    <name type="scientific">Tenebrio molitor</name>
    <name type="common">Yellow mealworm beetle</name>
    <dbReference type="NCBI Taxonomy" id="7067"/>
    <lineage>
        <taxon>Eukaryota</taxon>
        <taxon>Metazoa</taxon>
        <taxon>Ecdysozoa</taxon>
        <taxon>Arthropoda</taxon>
        <taxon>Hexapoda</taxon>
        <taxon>Insecta</taxon>
        <taxon>Pterygota</taxon>
        <taxon>Neoptera</taxon>
        <taxon>Endopterygota</taxon>
        <taxon>Coleoptera</taxon>
        <taxon>Polyphaga</taxon>
        <taxon>Cucujiformia</taxon>
        <taxon>Tenebrionidae</taxon>
        <taxon>Tenebrio</taxon>
    </lineage>
</organism>
<evidence type="ECO:0000313" key="3">
    <source>
        <dbReference type="Proteomes" id="UP000719412"/>
    </source>
</evidence>
<evidence type="ECO:0000256" key="1">
    <source>
        <dbReference type="SAM" id="MobiDB-lite"/>
    </source>
</evidence>
<feature type="region of interest" description="Disordered" evidence="1">
    <location>
        <begin position="44"/>
        <end position="137"/>
    </location>
</feature>
<sequence>MFQITHQGHLQFKGPVFPLVVTHKREHSVDAICSTLSSRDLFFQQPPPPRTLDLLGSQLETDQQGGPTSPPTMDQPEKKKTAAEALKTPTTRLKAQQNPEKTLDPTRLKETNFLGGNPQHLAGYHPRRHHNPLPLTINSEGLENHLQENRAPHDSNQGPDHKQSASYCVRRMLERCVAIAQRPLALLLIPENRHAYERVSNDTLIIGVKLFGRTFDSATDRPTAPTSQSAARNAQTVTPPTNVQPKSPPARAHTWHGPDHAPNSKRSK</sequence>
<dbReference type="Proteomes" id="UP000719412">
    <property type="component" value="Unassembled WGS sequence"/>
</dbReference>
<name>A0A8J6LC14_TENMO</name>
<feature type="compositionally biased region" description="Basic and acidic residues" evidence="1">
    <location>
        <begin position="101"/>
        <end position="110"/>
    </location>
</feature>
<reference evidence="2" key="2">
    <citation type="submission" date="2021-08" db="EMBL/GenBank/DDBJ databases">
        <authorList>
            <person name="Eriksson T."/>
        </authorList>
    </citation>
    <scope>NUCLEOTIDE SEQUENCE</scope>
    <source>
        <strain evidence="2">Stoneville</strain>
        <tissue evidence="2">Whole head</tissue>
    </source>
</reference>
<comment type="caution">
    <text evidence="2">The sequence shown here is derived from an EMBL/GenBank/DDBJ whole genome shotgun (WGS) entry which is preliminary data.</text>
</comment>
<dbReference type="AlphaFoldDB" id="A0A8J6LC14"/>
<reference evidence="2" key="1">
    <citation type="journal article" date="2020" name="J Insects Food Feed">
        <title>The yellow mealworm (Tenebrio molitor) genome: a resource for the emerging insects as food and feed industry.</title>
        <authorList>
            <person name="Eriksson T."/>
            <person name="Andere A."/>
            <person name="Kelstrup H."/>
            <person name="Emery V."/>
            <person name="Picard C."/>
        </authorList>
    </citation>
    <scope>NUCLEOTIDE SEQUENCE</scope>
    <source>
        <strain evidence="2">Stoneville</strain>
        <tissue evidence="2">Whole head</tissue>
    </source>
</reference>